<dbReference type="InterPro" id="IPR029056">
    <property type="entry name" value="Ribokinase-like"/>
</dbReference>
<dbReference type="InterPro" id="IPR011914">
    <property type="entry name" value="RfaE_dom_II"/>
</dbReference>
<feature type="region of interest" description="Ribokinase" evidence="11">
    <location>
        <begin position="1"/>
        <end position="322"/>
    </location>
</feature>
<dbReference type="Gene3D" id="3.40.1190.20">
    <property type="match status" value="1"/>
</dbReference>
<gene>
    <name evidence="14" type="primary">rfaE1</name>
    <name evidence="11" type="synonym">hldE</name>
    <name evidence="14" type="ORF">JI741_17605</name>
</gene>
<dbReference type="NCBIfam" id="TIGR00125">
    <property type="entry name" value="cyt_tran_rel"/>
    <property type="match status" value="1"/>
</dbReference>
<proteinExistence type="inferred from homology"/>
<dbReference type="SUPFAM" id="SSF52374">
    <property type="entry name" value="Nucleotidylyl transferase"/>
    <property type="match status" value="1"/>
</dbReference>
<comment type="caution">
    <text evidence="14">The sequence shown here is derived from an EMBL/GenBank/DDBJ whole genome shotgun (WGS) entry which is preliminary data.</text>
</comment>
<dbReference type="SUPFAM" id="SSF53613">
    <property type="entry name" value="Ribokinase-like"/>
    <property type="match status" value="1"/>
</dbReference>
<comment type="subunit">
    <text evidence="11">Homodimer.</text>
</comment>
<evidence type="ECO:0000256" key="11">
    <source>
        <dbReference type="HAMAP-Rule" id="MF_01603"/>
    </source>
</evidence>
<reference evidence="14 15" key="1">
    <citation type="submission" date="2021-01" db="EMBL/GenBank/DDBJ databases">
        <title>Chryseolinea sp. Jin1 Genome sequencing and assembly.</title>
        <authorList>
            <person name="Kim I."/>
        </authorList>
    </citation>
    <scope>NUCLEOTIDE SEQUENCE [LARGE SCALE GENOMIC DNA]</scope>
    <source>
        <strain evidence="14 15">Jin1</strain>
    </source>
</reference>
<dbReference type="InterPro" id="IPR004821">
    <property type="entry name" value="Cyt_trans-like"/>
</dbReference>
<comment type="pathway">
    <text evidence="11">Nucleotide-sugar biosynthesis; ADP-L-glycero-beta-D-manno-heptose biosynthesis; ADP-L-glycero-beta-D-manno-heptose from D-glycero-beta-D-manno-heptose 7-phosphate: step 3/4.</text>
</comment>
<dbReference type="CDD" id="cd01172">
    <property type="entry name" value="RfaE_like"/>
    <property type="match status" value="1"/>
</dbReference>
<keyword evidence="7 11" id="KW-0067">ATP-binding</keyword>
<feature type="domain" description="Carbohydrate kinase PfkB" evidence="12">
    <location>
        <begin position="14"/>
        <end position="310"/>
    </location>
</feature>
<dbReference type="HAMAP" id="MF_01603">
    <property type="entry name" value="HldE"/>
    <property type="match status" value="1"/>
</dbReference>
<dbReference type="EMBL" id="JAERRB010000005">
    <property type="protein sequence ID" value="MBL0743050.1"/>
    <property type="molecule type" value="Genomic_DNA"/>
</dbReference>
<comment type="similarity">
    <text evidence="11">In the C-terminal section; belongs to the cytidylyltransferase family.</text>
</comment>
<comment type="pathway">
    <text evidence="11">Nucleotide-sugar biosynthesis; ADP-L-glycero-beta-D-manno-heptose biosynthesis; ADP-L-glycero-beta-D-manno-heptose from D-glycero-beta-D-manno-heptose 7-phosphate: step 1/4.</text>
</comment>
<evidence type="ECO:0000256" key="6">
    <source>
        <dbReference type="ARBA" id="ARBA00022777"/>
    </source>
</evidence>
<dbReference type="NCBIfam" id="TIGR02198">
    <property type="entry name" value="rfaE_dom_I"/>
    <property type="match status" value="1"/>
</dbReference>
<name>A0ABS1KU98_9BACT</name>
<keyword evidence="8 11" id="KW-0511">Multifunctional enzyme</keyword>
<comment type="catalytic activity">
    <reaction evidence="11">
        <text>D-glycero-beta-D-manno-heptose 7-phosphate + ATP = D-glycero-beta-D-manno-heptose 1,7-bisphosphate + ADP + H(+)</text>
        <dbReference type="Rhea" id="RHEA:27473"/>
        <dbReference type="ChEBI" id="CHEBI:15378"/>
        <dbReference type="ChEBI" id="CHEBI:30616"/>
        <dbReference type="ChEBI" id="CHEBI:60204"/>
        <dbReference type="ChEBI" id="CHEBI:60208"/>
        <dbReference type="ChEBI" id="CHEBI:456216"/>
        <dbReference type="EC" id="2.7.1.167"/>
    </reaction>
</comment>
<evidence type="ECO:0000256" key="1">
    <source>
        <dbReference type="ARBA" id="ARBA00002319"/>
    </source>
</evidence>
<dbReference type="NCBIfam" id="TIGR02199">
    <property type="entry name" value="rfaE_dom_II"/>
    <property type="match status" value="1"/>
</dbReference>
<evidence type="ECO:0000256" key="4">
    <source>
        <dbReference type="ARBA" id="ARBA00022695"/>
    </source>
</evidence>
<dbReference type="PANTHER" id="PTHR46969">
    <property type="entry name" value="BIFUNCTIONAL PROTEIN HLDE"/>
    <property type="match status" value="1"/>
</dbReference>
<evidence type="ECO:0000256" key="9">
    <source>
        <dbReference type="ARBA" id="ARBA00023277"/>
    </source>
</evidence>
<dbReference type="InterPro" id="IPR023030">
    <property type="entry name" value="Bifunc_HldE"/>
</dbReference>
<dbReference type="GO" id="GO:0016301">
    <property type="term" value="F:kinase activity"/>
    <property type="evidence" value="ECO:0007669"/>
    <property type="project" value="UniProtKB-KW"/>
</dbReference>
<feature type="binding site" evidence="11">
    <location>
        <begin position="203"/>
        <end position="206"/>
    </location>
    <ligand>
        <name>ATP</name>
        <dbReference type="ChEBI" id="CHEBI:30616"/>
    </ligand>
</feature>
<comment type="function">
    <text evidence="1 11">Catalyzes the phosphorylation of D-glycero-D-manno-heptose 7-phosphate at the C-1 position to selectively form D-glycero-beta-D-manno-heptose-1,7-bisphosphate.</text>
</comment>
<comment type="function">
    <text evidence="2 11">Catalyzes the ADP transfer from ATP to D-glycero-beta-D-manno-heptose 1-phosphate, yielding ADP-D-glycero-beta-D-manno-heptose.</text>
</comment>
<feature type="region of interest" description="Cytidylyltransferase" evidence="11">
    <location>
        <begin position="347"/>
        <end position="490"/>
    </location>
</feature>
<dbReference type="InterPro" id="IPR014729">
    <property type="entry name" value="Rossmann-like_a/b/a_fold"/>
</dbReference>
<dbReference type="EC" id="2.7.1.167" evidence="11"/>
<evidence type="ECO:0000313" key="14">
    <source>
        <dbReference type="EMBL" id="MBL0743050.1"/>
    </source>
</evidence>
<organism evidence="14 15">
    <name type="scientific">Chryseolinea lacunae</name>
    <dbReference type="NCBI Taxonomy" id="2801331"/>
    <lineage>
        <taxon>Bacteria</taxon>
        <taxon>Pseudomonadati</taxon>
        <taxon>Bacteroidota</taxon>
        <taxon>Cytophagia</taxon>
        <taxon>Cytophagales</taxon>
        <taxon>Fulvivirgaceae</taxon>
        <taxon>Chryseolinea</taxon>
    </lineage>
</organism>
<keyword evidence="6 11" id="KW-0418">Kinase</keyword>
<protein>
    <recommendedName>
        <fullName evidence="11">Bifunctional protein HldE</fullName>
    </recommendedName>
    <domain>
        <recommendedName>
            <fullName evidence="11">D-beta-D-heptose 7-phosphate kinase</fullName>
            <ecNumber evidence="11">2.7.1.167</ecNumber>
        </recommendedName>
        <alternativeName>
            <fullName evidence="11">D-beta-D-heptose 7-phosphotransferase</fullName>
        </alternativeName>
        <alternativeName>
            <fullName evidence="11">D-glycero-beta-D-manno-heptose-7-phosphate kinase</fullName>
        </alternativeName>
    </domain>
    <domain>
        <recommendedName>
            <fullName evidence="11">D-beta-D-heptose 1-phosphate adenylyltransferase</fullName>
            <ecNumber evidence="11">2.7.7.70</ecNumber>
        </recommendedName>
        <alternativeName>
            <fullName evidence="11">D-glycero-beta-D-manno-heptose 1-phosphate adenylyltransferase</fullName>
        </alternativeName>
    </domain>
</protein>
<dbReference type="Gene3D" id="3.40.50.620">
    <property type="entry name" value="HUPs"/>
    <property type="match status" value="1"/>
</dbReference>
<keyword evidence="15" id="KW-1185">Reference proteome</keyword>
<dbReference type="Pfam" id="PF00294">
    <property type="entry name" value="PfkB"/>
    <property type="match status" value="1"/>
</dbReference>
<dbReference type="EC" id="2.7.7.70" evidence="11"/>
<evidence type="ECO:0000256" key="8">
    <source>
        <dbReference type="ARBA" id="ARBA00023268"/>
    </source>
</evidence>
<comment type="similarity">
    <text evidence="11">In the N-terminal section; belongs to the carbohydrate kinase PfkB family.</text>
</comment>
<dbReference type="Pfam" id="PF01467">
    <property type="entry name" value="CTP_transf_like"/>
    <property type="match status" value="1"/>
</dbReference>
<dbReference type="InterPro" id="IPR011913">
    <property type="entry name" value="RfaE_dom_I"/>
</dbReference>
<feature type="active site" evidence="11">
    <location>
        <position position="271"/>
    </location>
</feature>
<evidence type="ECO:0000256" key="3">
    <source>
        <dbReference type="ARBA" id="ARBA00022679"/>
    </source>
</evidence>
<evidence type="ECO:0000256" key="7">
    <source>
        <dbReference type="ARBA" id="ARBA00022840"/>
    </source>
</evidence>
<comment type="catalytic activity">
    <reaction evidence="10 11">
        <text>D-glycero-beta-D-manno-heptose 1-phosphate + ATP + H(+) = ADP-D-glycero-beta-D-manno-heptose + diphosphate</text>
        <dbReference type="Rhea" id="RHEA:27465"/>
        <dbReference type="ChEBI" id="CHEBI:15378"/>
        <dbReference type="ChEBI" id="CHEBI:30616"/>
        <dbReference type="ChEBI" id="CHEBI:33019"/>
        <dbReference type="ChEBI" id="CHEBI:59967"/>
        <dbReference type="ChEBI" id="CHEBI:61593"/>
        <dbReference type="EC" id="2.7.7.70"/>
    </reaction>
</comment>
<dbReference type="PANTHER" id="PTHR46969:SF1">
    <property type="entry name" value="BIFUNCTIONAL PROTEIN HLDE"/>
    <property type="match status" value="1"/>
</dbReference>
<evidence type="ECO:0000256" key="10">
    <source>
        <dbReference type="ARBA" id="ARBA00047428"/>
    </source>
</evidence>
<keyword evidence="9 11" id="KW-0119">Carbohydrate metabolism</keyword>
<keyword evidence="4 11" id="KW-0548">Nucleotidyltransferase</keyword>
<dbReference type="Proteomes" id="UP000613030">
    <property type="component" value="Unassembled WGS sequence"/>
</dbReference>
<evidence type="ECO:0000259" key="13">
    <source>
        <dbReference type="Pfam" id="PF01467"/>
    </source>
</evidence>
<dbReference type="InterPro" id="IPR011611">
    <property type="entry name" value="PfkB_dom"/>
</dbReference>
<sequence length="490" mass="53245">MNTIHSITRNLQNASVLVIGDVMLDTYVYGSVDRISPEAPIPVLKIQEQKAMLGGAGNVISNLSSLGARSCLISIIGTDENGGKVTDLLNAIENVTSYLLKCKATPTVTKTRYVSGYQQILRTDVEGAPVHSVAVENQIIELVNLQLATTDIIVLSDYKKGVLSSRLCEGIIKLATSKNIPVFVDPKGSDYSLYRNATLIKPNEKELRQAFPNANIVGKEEFYARELIASLGVQYCLLTLGKEGMMLITPENSTWFAACKRDVYDVSGAGDTVIASLAAAYATGAQMDDACALSNIAAGIVVGKTGTSTTTAAEIEREVRADSKVSKMKELSLLVQRWRKEGLTVGFTNGCFDLIHVGHIQTLLFAKKNCDRLIVAVNSDCSVKRLKGATRPIHNEKERCIVMSEFSSVDAIVLFEDDTPEHLIRTLKPDVLIKGADYKREDVVGFDFIQSYGGHVVLAPYIKNSSTTGIISKMQSVKVPRFAPEMVAVN</sequence>
<evidence type="ECO:0000256" key="5">
    <source>
        <dbReference type="ARBA" id="ARBA00022741"/>
    </source>
</evidence>
<dbReference type="RefSeq" id="WP_202011925.1">
    <property type="nucleotide sequence ID" value="NZ_JAERRB010000005.1"/>
</dbReference>
<evidence type="ECO:0000259" key="12">
    <source>
        <dbReference type="Pfam" id="PF00294"/>
    </source>
</evidence>
<keyword evidence="5 11" id="KW-0547">Nucleotide-binding</keyword>
<evidence type="ECO:0000256" key="2">
    <source>
        <dbReference type="ARBA" id="ARBA00003753"/>
    </source>
</evidence>
<accession>A0ABS1KU98</accession>
<evidence type="ECO:0000313" key="15">
    <source>
        <dbReference type="Proteomes" id="UP000613030"/>
    </source>
</evidence>
<feature type="domain" description="Cytidyltransferase-like" evidence="13">
    <location>
        <begin position="347"/>
        <end position="440"/>
    </location>
</feature>
<keyword evidence="3 11" id="KW-0808">Transferase</keyword>